<keyword evidence="3" id="KW-0805">Transcription regulation</keyword>
<dbReference type="Pfam" id="PF00249">
    <property type="entry name" value="Myb_DNA-binding"/>
    <property type="match status" value="1"/>
</dbReference>
<protein>
    <recommendedName>
        <fullName evidence="12">Myb-like DNA-binding protein</fullName>
    </recommendedName>
</protein>
<keyword evidence="5" id="KW-0804">Transcription</keyword>
<dbReference type="InterPro" id="IPR017930">
    <property type="entry name" value="Myb_dom"/>
</dbReference>
<comment type="caution">
    <text evidence="10">The sequence shown here is derived from an EMBL/GenBank/DDBJ whole genome shotgun (WGS) entry which is preliminary data.</text>
</comment>
<dbReference type="Proteomes" id="UP001209570">
    <property type="component" value="Unassembled WGS sequence"/>
</dbReference>
<proteinExistence type="predicted"/>
<feature type="region of interest" description="Disordered" evidence="7">
    <location>
        <begin position="43"/>
        <end position="103"/>
    </location>
</feature>
<dbReference type="Pfam" id="PF13921">
    <property type="entry name" value="Myb_DNA-bind_6"/>
    <property type="match status" value="1"/>
</dbReference>
<dbReference type="AlphaFoldDB" id="A0AAD5Q5M3"/>
<keyword evidence="11" id="KW-1185">Reference proteome</keyword>
<evidence type="ECO:0000256" key="7">
    <source>
        <dbReference type="SAM" id="MobiDB-lite"/>
    </source>
</evidence>
<dbReference type="FunFam" id="1.10.10.60:FF:000010">
    <property type="entry name" value="Transcriptional activator Myb isoform A"/>
    <property type="match status" value="1"/>
</dbReference>
<feature type="domain" description="HTH myb-type" evidence="9">
    <location>
        <begin position="151"/>
        <end position="195"/>
    </location>
</feature>
<evidence type="ECO:0000259" key="8">
    <source>
        <dbReference type="PROSITE" id="PS50090"/>
    </source>
</evidence>
<accession>A0AAD5Q5M3</accession>
<evidence type="ECO:0000256" key="3">
    <source>
        <dbReference type="ARBA" id="ARBA00023015"/>
    </source>
</evidence>
<dbReference type="PANTHER" id="PTHR46621">
    <property type="entry name" value="SNRNA-ACTIVATING PROTEIN COMPLEX SUBUNIT 4"/>
    <property type="match status" value="1"/>
</dbReference>
<evidence type="ECO:0000256" key="1">
    <source>
        <dbReference type="ARBA" id="ARBA00004123"/>
    </source>
</evidence>
<dbReference type="GO" id="GO:0001006">
    <property type="term" value="F:RNA polymerase III type 3 promoter sequence-specific DNA binding"/>
    <property type="evidence" value="ECO:0007669"/>
    <property type="project" value="TreeGrafter"/>
</dbReference>
<keyword evidence="2" id="KW-0677">Repeat</keyword>
<dbReference type="Gene3D" id="1.10.10.60">
    <property type="entry name" value="Homeodomain-like"/>
    <property type="match status" value="3"/>
</dbReference>
<feature type="compositionally biased region" description="Basic and acidic residues" evidence="7">
    <location>
        <begin position="51"/>
        <end position="62"/>
    </location>
</feature>
<dbReference type="PROSITE" id="PS50090">
    <property type="entry name" value="MYB_LIKE"/>
    <property type="match status" value="3"/>
</dbReference>
<feature type="domain" description="Myb-like" evidence="8">
    <location>
        <begin position="247"/>
        <end position="297"/>
    </location>
</feature>
<feature type="region of interest" description="Disordered" evidence="7">
    <location>
        <begin position="301"/>
        <end position="321"/>
    </location>
</feature>
<dbReference type="InterPro" id="IPR009057">
    <property type="entry name" value="Homeodomain-like_sf"/>
</dbReference>
<dbReference type="GO" id="GO:0000978">
    <property type="term" value="F:RNA polymerase II cis-regulatory region sequence-specific DNA binding"/>
    <property type="evidence" value="ECO:0007669"/>
    <property type="project" value="TreeGrafter"/>
</dbReference>
<evidence type="ECO:0000256" key="5">
    <source>
        <dbReference type="ARBA" id="ARBA00023163"/>
    </source>
</evidence>
<dbReference type="InterPro" id="IPR001005">
    <property type="entry name" value="SANT/Myb"/>
</dbReference>
<evidence type="ECO:0000259" key="9">
    <source>
        <dbReference type="PROSITE" id="PS51294"/>
    </source>
</evidence>
<dbReference type="InterPro" id="IPR051575">
    <property type="entry name" value="Myb-like_DNA-bd"/>
</dbReference>
<dbReference type="FunFam" id="1.10.10.60:FF:000016">
    <property type="entry name" value="Transcriptional activator Myb isoform A"/>
    <property type="match status" value="1"/>
</dbReference>
<evidence type="ECO:0000256" key="4">
    <source>
        <dbReference type="ARBA" id="ARBA00023125"/>
    </source>
</evidence>
<feature type="domain" description="HTH myb-type" evidence="9">
    <location>
        <begin position="196"/>
        <end position="250"/>
    </location>
</feature>
<feature type="domain" description="HTH myb-type" evidence="9">
    <location>
        <begin position="251"/>
        <end position="301"/>
    </location>
</feature>
<evidence type="ECO:0008006" key="12">
    <source>
        <dbReference type="Google" id="ProtNLM"/>
    </source>
</evidence>
<feature type="domain" description="Myb-like" evidence="8">
    <location>
        <begin position="196"/>
        <end position="246"/>
    </location>
</feature>
<keyword evidence="6" id="KW-0539">Nucleus</keyword>
<feature type="domain" description="Myb-like" evidence="8">
    <location>
        <begin position="144"/>
        <end position="195"/>
    </location>
</feature>
<keyword evidence="4" id="KW-0238">DNA-binding</keyword>
<evidence type="ECO:0000256" key="2">
    <source>
        <dbReference type="ARBA" id="ARBA00022737"/>
    </source>
</evidence>
<organism evidence="10 11">
    <name type="scientific">Pythium insidiosum</name>
    <name type="common">Pythiosis disease agent</name>
    <dbReference type="NCBI Taxonomy" id="114742"/>
    <lineage>
        <taxon>Eukaryota</taxon>
        <taxon>Sar</taxon>
        <taxon>Stramenopiles</taxon>
        <taxon>Oomycota</taxon>
        <taxon>Peronosporomycetes</taxon>
        <taxon>Pythiales</taxon>
        <taxon>Pythiaceae</taxon>
        <taxon>Pythium</taxon>
    </lineage>
</organism>
<comment type="subcellular location">
    <subcellularLocation>
        <location evidence="1">Nucleus</location>
    </subcellularLocation>
</comment>
<evidence type="ECO:0000313" key="11">
    <source>
        <dbReference type="Proteomes" id="UP001209570"/>
    </source>
</evidence>
<feature type="compositionally biased region" description="Polar residues" evidence="7">
    <location>
        <begin position="91"/>
        <end position="102"/>
    </location>
</feature>
<feature type="compositionally biased region" description="Acidic residues" evidence="7">
    <location>
        <begin position="63"/>
        <end position="89"/>
    </location>
</feature>
<dbReference type="GO" id="GO:0042795">
    <property type="term" value="P:snRNA transcription by RNA polymerase II"/>
    <property type="evidence" value="ECO:0007669"/>
    <property type="project" value="TreeGrafter"/>
</dbReference>
<dbReference type="GO" id="GO:0005634">
    <property type="term" value="C:nucleus"/>
    <property type="evidence" value="ECO:0007669"/>
    <property type="project" value="UniProtKB-SubCell"/>
</dbReference>
<dbReference type="SUPFAM" id="SSF46689">
    <property type="entry name" value="Homeodomain-like"/>
    <property type="match status" value="2"/>
</dbReference>
<evidence type="ECO:0000256" key="6">
    <source>
        <dbReference type="ARBA" id="ARBA00023242"/>
    </source>
</evidence>
<dbReference type="GO" id="GO:0042796">
    <property type="term" value="P:snRNA transcription by RNA polymerase III"/>
    <property type="evidence" value="ECO:0007669"/>
    <property type="project" value="TreeGrafter"/>
</dbReference>
<sequence length="524" mass="57779">MSLSVSRESISKLMTELAESFPMEGEGRASISDFGKLLFAEGQGASTVVKQEPRSTDVRSDESKDDDDDDEEQEADADDDDHEDADVDNEPTPQVGQSTTGTKRVYTEIKGVPRQKHHDVQCVVTETGKIAIAPSSMQKLMKTKEKAVPKRWTQEEDDMLRAAVAKHGERNWKAIAEEVPGRNHTQCLQRWTKVLAPGLVKGHWRPEEDELLKELVAEGRKNWGQVANRIPGRTSKQCRERWYNHLDPSIVRGEYTAEEDRIIIEAQARLGNKWSTIAAMLPGRTEDAVKIRWKSLCRVRKGQNRRQGEKGKQVPVKQMPSGFNGSIVKSEELSSFAAIPTQATPMGRVPVVQPPMMGPTPLPMGAMGSAMVYAPSTGYNPAMAGYPKPHVVMHPGASYGQGGMGYRPVYATNVASYNVMGASADASGNMFGHGNVPTVDEEDGDEPSLKKVKPRNSIDMAARASAARRLRNSGSGNALMGRRSLDVFLNEIGDVGRISDLKMDEFQTMEELWRVSGDMDRLSL</sequence>
<dbReference type="CDD" id="cd00167">
    <property type="entry name" value="SANT"/>
    <property type="match status" value="3"/>
</dbReference>
<evidence type="ECO:0000313" key="10">
    <source>
        <dbReference type="EMBL" id="KAJ0399312.1"/>
    </source>
</evidence>
<dbReference type="EMBL" id="JAKCXM010000187">
    <property type="protein sequence ID" value="KAJ0399312.1"/>
    <property type="molecule type" value="Genomic_DNA"/>
</dbReference>
<gene>
    <name evidence="10" type="ORF">P43SY_000151</name>
</gene>
<dbReference type="SMART" id="SM00717">
    <property type="entry name" value="SANT"/>
    <property type="match status" value="3"/>
</dbReference>
<dbReference type="PANTHER" id="PTHR46621:SF1">
    <property type="entry name" value="SNRNA-ACTIVATING PROTEIN COMPLEX SUBUNIT 4"/>
    <property type="match status" value="1"/>
</dbReference>
<reference evidence="10" key="1">
    <citation type="submission" date="2021-12" db="EMBL/GenBank/DDBJ databases">
        <title>Prjna785345.</title>
        <authorList>
            <person name="Rujirawat T."/>
            <person name="Krajaejun T."/>
        </authorList>
    </citation>
    <scope>NUCLEOTIDE SEQUENCE</scope>
    <source>
        <strain evidence="10">Pi057C3</strain>
    </source>
</reference>
<name>A0AAD5Q5M3_PYTIN</name>
<dbReference type="GO" id="GO:0019185">
    <property type="term" value="C:snRNA-activating protein complex"/>
    <property type="evidence" value="ECO:0007669"/>
    <property type="project" value="TreeGrafter"/>
</dbReference>
<dbReference type="PROSITE" id="PS51294">
    <property type="entry name" value="HTH_MYB"/>
    <property type="match status" value="3"/>
</dbReference>